<evidence type="ECO:0000256" key="7">
    <source>
        <dbReference type="ARBA" id="ARBA00023024"/>
    </source>
</evidence>
<dbReference type="EC" id="3.2.1.14" evidence="3"/>
<dbReference type="SUPFAM" id="SSF54106">
    <property type="entry name" value="LysM domain"/>
    <property type="match status" value="2"/>
</dbReference>
<comment type="catalytic activity">
    <reaction evidence="1">
        <text>Random endo-hydrolysis of N-acetyl-beta-D-glucosaminide (1-&gt;4)-beta-linkages in chitin and chitodextrins.</text>
        <dbReference type="EC" id="3.2.1.14"/>
    </reaction>
</comment>
<evidence type="ECO:0000256" key="2">
    <source>
        <dbReference type="ARBA" id="ARBA00004613"/>
    </source>
</evidence>
<evidence type="ECO:0000256" key="3">
    <source>
        <dbReference type="ARBA" id="ARBA00012729"/>
    </source>
</evidence>
<comment type="caution">
    <text evidence="13">Lacks conserved residue(s) required for the propagation of feature annotation.</text>
</comment>
<feature type="domain" description="GH18" evidence="17">
    <location>
        <begin position="217"/>
        <end position="566"/>
    </location>
</feature>
<dbReference type="OrthoDB" id="73875at2759"/>
<evidence type="ECO:0000256" key="13">
    <source>
        <dbReference type="PROSITE-ProRule" id="PRU00261"/>
    </source>
</evidence>
<evidence type="ECO:0000256" key="9">
    <source>
        <dbReference type="ARBA" id="ARBA00023277"/>
    </source>
</evidence>
<evidence type="ECO:0000256" key="14">
    <source>
        <dbReference type="RuleBase" id="RU000489"/>
    </source>
</evidence>
<comment type="subcellular location">
    <subcellularLocation>
        <location evidence="2">Secreted</location>
    </subcellularLocation>
</comment>
<dbReference type="GO" id="GO:0006629">
    <property type="term" value="P:lipid metabolic process"/>
    <property type="evidence" value="ECO:0007669"/>
    <property type="project" value="InterPro"/>
</dbReference>
<keyword evidence="9" id="KW-0119">Carbohydrate metabolism</keyword>
<keyword evidence="4" id="KW-0964">Secreted</keyword>
<organism evidence="18 19">
    <name type="scientific">Tolypocladium ophioglossoides (strain CBS 100239)</name>
    <name type="common">Snaketongue truffleclub</name>
    <name type="synonym">Elaphocordyceps ophioglossoides</name>
    <dbReference type="NCBI Taxonomy" id="1163406"/>
    <lineage>
        <taxon>Eukaryota</taxon>
        <taxon>Fungi</taxon>
        <taxon>Dikarya</taxon>
        <taxon>Ascomycota</taxon>
        <taxon>Pezizomycotina</taxon>
        <taxon>Sordariomycetes</taxon>
        <taxon>Hypocreomycetidae</taxon>
        <taxon>Hypocreales</taxon>
        <taxon>Ophiocordycipitaceae</taxon>
        <taxon>Tolypocladium</taxon>
    </lineage>
</organism>
<evidence type="ECO:0000259" key="16">
    <source>
        <dbReference type="PROSITE" id="PS51782"/>
    </source>
</evidence>
<dbReference type="PROSITE" id="PS01095">
    <property type="entry name" value="GH18_1"/>
    <property type="match status" value="1"/>
</dbReference>
<sequence>MLASARANCRDIQVASGDSCASLATKCQISGADFTEYNPQKNLCSTLKPKQWVCCSAGALPNHSPQPSSDGSCYVYAVKSGDGCFSIAGSFGIDQSVITENNKNTWGWAGCDRLQVGQVICLSKGTPPFPQPVEGTQCGPQVPGTEKPTDGTLFSKLNPCPLNSCCNIWGFCGITEDFCTPTPADTGAPGTAKPGTNGCISNCGTEINNNGQAPANFREVVYFEAWNGDRPCLKMDVTNIDTQSITDIHFAFATVSSRWQVVIDDKIQDQFTKFKSMTGVKKVLSFGGWAFSTDPGTFQRFRDATKPANRETFATNTVDFLNRNNLNGVDFDWEYPGATDIPGVTPGTKEEAENYLEFLKLIKAKMPSGNSVSIALPASYWYLKQYPVDKMQAYVDYFIYMTYDFYGQWDVGNEFTTPGCAGGNCLRSHVNKTETKTALSMITKAAAMGPCVATLEPRTLIPMLVTAPTLLVTSLTQNRAKSLTKRALIEASNDKSSDSNILIYGTSDEADWAAYMDKDTKKGRIDWIKGLNFGGSTDWAVDLQDFSNGGDDNPDDKCKKEDRTYRTETPKAGSYMDWYLMEPAYATTTSKQYITIVNLTPHRFKMDHTHSYQMDEFDFDDIPQGHARQNTAHYTERTGANSVDDNGEAYYSIEGTDRKFVIRATTHIPDAHPRRTVIDLSGMGMGQREYLDPEQESPVTLVITGSQDYGFITSIRHGPGNWMKGIYDVIKDRSIQHIVMPGTHDSGMSTISGKILSGGTAINTQTQGINIYDQLRAGARWFDLRVATIHNVPHNDDYSFWILHVNDENAAVAIGNSGESLDDVISEINKFTSESPGEVIFFCVRYLVGIRKVPSLGPIYWSEDMVNEFFGKLKGVNNRCLNLNLELPFNNRNASFFIDMNDGKGCVIFLLAGNLQKDVPQESIGDGIYQGNRMGKGFKDNWSNLPDTELLAERQVADWKTVDRSGSFSDDQFLISQWIISANTISTGMYGIESMAILPTNPALYWMGVNNMSPETWPNVLMVDYIGVVVTEQTSWNELSAELYTLAIGMNLYMISENCDISSRRSPLLPKPKGGIKALQASRLATPWNGIIYANGTVQNNPPMTLHPGRVKVFKSGTKFLNGTVLAKDVVNPDFNSTKI</sequence>
<dbReference type="Gene3D" id="3.20.20.190">
    <property type="entry name" value="Phosphatidylinositol (PI) phosphodiesterase"/>
    <property type="match status" value="1"/>
</dbReference>
<dbReference type="GO" id="GO:0008843">
    <property type="term" value="F:endochitinase activity"/>
    <property type="evidence" value="ECO:0007669"/>
    <property type="project" value="UniProtKB-EC"/>
</dbReference>
<dbReference type="SUPFAM" id="SSF51445">
    <property type="entry name" value="(Trans)glycosidases"/>
    <property type="match status" value="1"/>
</dbReference>
<dbReference type="SMART" id="SM00257">
    <property type="entry name" value="LysM"/>
    <property type="match status" value="2"/>
</dbReference>
<dbReference type="Proteomes" id="UP000036947">
    <property type="component" value="Unassembled WGS sequence"/>
</dbReference>
<feature type="disulfide bond" evidence="13">
    <location>
        <begin position="199"/>
        <end position="203"/>
    </location>
</feature>
<keyword evidence="7" id="KW-0146">Chitin degradation</keyword>
<dbReference type="Gene3D" id="3.20.20.80">
    <property type="entry name" value="Glycosidases"/>
    <property type="match status" value="1"/>
</dbReference>
<evidence type="ECO:0000256" key="12">
    <source>
        <dbReference type="ARBA" id="ARBA00044955"/>
    </source>
</evidence>
<evidence type="ECO:0000259" key="15">
    <source>
        <dbReference type="PROSITE" id="PS50941"/>
    </source>
</evidence>
<dbReference type="InterPro" id="IPR001002">
    <property type="entry name" value="Chitin-bd_1"/>
</dbReference>
<dbReference type="SUPFAM" id="SSF57016">
    <property type="entry name" value="Plant lectins/antimicrobial peptides"/>
    <property type="match status" value="1"/>
</dbReference>
<dbReference type="EMBL" id="LFRF01000061">
    <property type="protein sequence ID" value="KND86311.1"/>
    <property type="molecule type" value="Genomic_DNA"/>
</dbReference>
<dbReference type="PROSITE" id="PS50007">
    <property type="entry name" value="PIPLC_X_DOMAIN"/>
    <property type="match status" value="1"/>
</dbReference>
<evidence type="ECO:0000313" key="18">
    <source>
        <dbReference type="EMBL" id="KND86311.1"/>
    </source>
</evidence>
<dbReference type="GO" id="GO:0000272">
    <property type="term" value="P:polysaccharide catabolic process"/>
    <property type="evidence" value="ECO:0007669"/>
    <property type="project" value="UniProtKB-KW"/>
</dbReference>
<name>A0A0L0MX15_TOLOC</name>
<evidence type="ECO:0000259" key="17">
    <source>
        <dbReference type="PROSITE" id="PS51910"/>
    </source>
</evidence>
<proteinExistence type="inferred from homology"/>
<dbReference type="PANTHER" id="PTHR47700">
    <property type="entry name" value="V CHITINASE, PUTATIVE (AFU_ORTHOLOGUE AFUA_6G13720)-RELATED"/>
    <property type="match status" value="1"/>
</dbReference>
<keyword evidence="11" id="KW-0624">Polysaccharide degradation</keyword>
<feature type="domain" description="LysM" evidence="16">
    <location>
        <begin position="10"/>
        <end position="55"/>
    </location>
</feature>
<keyword evidence="19" id="KW-1185">Reference proteome</keyword>
<dbReference type="InterPro" id="IPR017946">
    <property type="entry name" value="PLC-like_Pdiesterase_TIM-brl"/>
</dbReference>
<dbReference type="SUPFAM" id="SSF51695">
    <property type="entry name" value="PLC-like phosphodiesterases"/>
    <property type="match status" value="1"/>
</dbReference>
<keyword evidence="10 14" id="KW-0326">Glycosidase</keyword>
<gene>
    <name evidence="18" type="ORF">TOPH_09058</name>
</gene>
<dbReference type="InterPro" id="IPR001579">
    <property type="entry name" value="Glyco_hydro_18_chit_AS"/>
</dbReference>
<dbReference type="PROSITE" id="PS51782">
    <property type="entry name" value="LYSM"/>
    <property type="match status" value="2"/>
</dbReference>
<keyword evidence="5 13" id="KW-0147">Chitin-binding</keyword>
<evidence type="ECO:0000256" key="6">
    <source>
        <dbReference type="ARBA" id="ARBA00022801"/>
    </source>
</evidence>
<dbReference type="SMART" id="SM00636">
    <property type="entry name" value="Glyco_18"/>
    <property type="match status" value="1"/>
</dbReference>
<dbReference type="InterPro" id="IPR001223">
    <property type="entry name" value="Glyco_hydro18_cat"/>
</dbReference>
<evidence type="ECO:0000256" key="5">
    <source>
        <dbReference type="ARBA" id="ARBA00022669"/>
    </source>
</evidence>
<evidence type="ECO:0000256" key="8">
    <source>
        <dbReference type="ARBA" id="ARBA00023026"/>
    </source>
</evidence>
<evidence type="ECO:0000256" key="10">
    <source>
        <dbReference type="ARBA" id="ARBA00023295"/>
    </source>
</evidence>
<dbReference type="CDD" id="cd00118">
    <property type="entry name" value="LysM"/>
    <property type="match status" value="1"/>
</dbReference>
<feature type="domain" description="LysM" evidence="16">
    <location>
        <begin position="74"/>
        <end position="122"/>
    </location>
</feature>
<dbReference type="Pfam" id="PF01476">
    <property type="entry name" value="LysM"/>
    <property type="match status" value="2"/>
</dbReference>
<keyword evidence="8" id="KW-0843">Virulence</keyword>
<reference evidence="18 19" key="1">
    <citation type="journal article" date="2015" name="BMC Genomics">
        <title>The genome of the truffle-parasite Tolypocladium ophioglossoides and the evolution of antifungal peptaibiotics.</title>
        <authorList>
            <person name="Quandt C.A."/>
            <person name="Bushley K.E."/>
            <person name="Spatafora J.W."/>
        </authorList>
    </citation>
    <scope>NUCLEOTIDE SEQUENCE [LARGE SCALE GENOMIC DNA]</scope>
    <source>
        <strain evidence="18 19">CBS 100239</strain>
    </source>
</reference>
<dbReference type="Gene3D" id="3.10.350.10">
    <property type="entry name" value="LysM domain"/>
    <property type="match status" value="2"/>
</dbReference>
<dbReference type="InterPro" id="IPR036779">
    <property type="entry name" value="LysM_dom_sf"/>
</dbReference>
<dbReference type="SMART" id="SM00270">
    <property type="entry name" value="ChtBD1"/>
    <property type="match status" value="1"/>
</dbReference>
<dbReference type="Pfam" id="PF00187">
    <property type="entry name" value="Chitin_bind_1"/>
    <property type="match status" value="1"/>
</dbReference>
<protein>
    <recommendedName>
        <fullName evidence="3">chitinase</fullName>
        <ecNumber evidence="3">3.2.1.14</ecNumber>
    </recommendedName>
</protein>
<dbReference type="PROSITE" id="PS51910">
    <property type="entry name" value="GH18_2"/>
    <property type="match status" value="1"/>
</dbReference>
<dbReference type="GO" id="GO:0008061">
    <property type="term" value="F:chitin binding"/>
    <property type="evidence" value="ECO:0007669"/>
    <property type="project" value="UniProtKB-UniRule"/>
</dbReference>
<comment type="caution">
    <text evidence="18">The sequence shown here is derived from an EMBL/GenBank/DDBJ whole genome shotgun (WGS) entry which is preliminary data.</text>
</comment>
<comment type="similarity">
    <text evidence="12">Belongs to the secreted LysM effector family.</text>
</comment>
<dbReference type="PROSITE" id="PS50941">
    <property type="entry name" value="CHIT_BIND_I_2"/>
    <property type="match status" value="1"/>
</dbReference>
<dbReference type="Pfam" id="PF00704">
    <property type="entry name" value="Glyco_hydro_18"/>
    <property type="match status" value="1"/>
</dbReference>
<dbReference type="GO" id="GO:0008081">
    <property type="term" value="F:phosphoric diester hydrolase activity"/>
    <property type="evidence" value="ECO:0007669"/>
    <property type="project" value="InterPro"/>
</dbReference>
<dbReference type="InterPro" id="IPR011583">
    <property type="entry name" value="Chitinase_II/V-like_cat"/>
</dbReference>
<dbReference type="InterPro" id="IPR018392">
    <property type="entry name" value="LysM"/>
</dbReference>
<feature type="disulfide bond" evidence="13">
    <location>
        <begin position="165"/>
        <end position="179"/>
    </location>
</feature>
<dbReference type="PANTHER" id="PTHR47700:SF2">
    <property type="entry name" value="CHITINASE"/>
    <property type="match status" value="1"/>
</dbReference>
<dbReference type="GO" id="GO:0006032">
    <property type="term" value="P:chitin catabolic process"/>
    <property type="evidence" value="ECO:0007669"/>
    <property type="project" value="UniProtKB-KW"/>
</dbReference>
<evidence type="ECO:0000256" key="4">
    <source>
        <dbReference type="ARBA" id="ARBA00022525"/>
    </source>
</evidence>
<evidence type="ECO:0000256" key="11">
    <source>
        <dbReference type="ARBA" id="ARBA00023326"/>
    </source>
</evidence>
<dbReference type="STRING" id="1163406.A0A0L0MX15"/>
<keyword evidence="6 14" id="KW-0378">Hydrolase</keyword>
<dbReference type="InterPro" id="IPR017853">
    <property type="entry name" value="GH"/>
</dbReference>
<dbReference type="AlphaFoldDB" id="A0A0L0MX15"/>
<evidence type="ECO:0000256" key="1">
    <source>
        <dbReference type="ARBA" id="ARBA00000822"/>
    </source>
</evidence>
<dbReference type="InterPro" id="IPR053214">
    <property type="entry name" value="LysM12-like"/>
</dbReference>
<feature type="disulfide bond" evidence="13">
    <location>
        <begin position="160"/>
        <end position="172"/>
    </location>
</feature>
<keyword evidence="13" id="KW-1015">Disulfide bond</keyword>
<accession>A0A0L0MX15</accession>
<dbReference type="InterPro" id="IPR036861">
    <property type="entry name" value="Endochitinase-like_sf"/>
</dbReference>
<dbReference type="Gene3D" id="3.30.60.10">
    <property type="entry name" value="Endochitinase-like"/>
    <property type="match status" value="1"/>
</dbReference>
<feature type="domain" description="Chitin-binding type-1" evidence="15">
    <location>
        <begin position="135"/>
        <end position="205"/>
    </location>
</feature>
<dbReference type="GO" id="GO:0005576">
    <property type="term" value="C:extracellular region"/>
    <property type="evidence" value="ECO:0007669"/>
    <property type="project" value="UniProtKB-SubCell"/>
</dbReference>
<dbReference type="CDD" id="cd00035">
    <property type="entry name" value="ChtBD1"/>
    <property type="match status" value="1"/>
</dbReference>
<evidence type="ECO:0000313" key="19">
    <source>
        <dbReference type="Proteomes" id="UP000036947"/>
    </source>
</evidence>